<dbReference type="Proteomes" id="UP000477285">
    <property type="component" value="Unassembled WGS sequence"/>
</dbReference>
<dbReference type="EMBL" id="CZAW01000100">
    <property type="protein sequence ID" value="CUQ18716.1"/>
    <property type="molecule type" value="Genomic_DNA"/>
</dbReference>
<dbReference type="PANTHER" id="PTHR37299:SF1">
    <property type="entry name" value="STAGE 0 SPORULATION PROTEIN A HOMOLOG"/>
    <property type="match status" value="1"/>
</dbReference>
<dbReference type="InterPro" id="IPR007492">
    <property type="entry name" value="LytTR_DNA-bd_dom"/>
</dbReference>
<protein>
    <submittedName>
        <fullName evidence="2">Response regulator of the LytR/AlgR family</fullName>
    </submittedName>
</protein>
<evidence type="ECO:0000313" key="2">
    <source>
        <dbReference type="EMBL" id="CUQ18716.1"/>
    </source>
</evidence>
<reference evidence="3 5" key="2">
    <citation type="journal article" date="2019" name="Nat. Med.">
        <title>A library of human gut bacterial isolates paired with longitudinal multiomics data enables mechanistic microbiome research.</title>
        <authorList>
            <person name="Poyet M."/>
            <person name="Groussin M."/>
            <person name="Gibbons S.M."/>
            <person name="Avila-Pacheco J."/>
            <person name="Jiang X."/>
            <person name="Kearney S.M."/>
            <person name="Perrotta A.R."/>
            <person name="Berdy B."/>
            <person name="Zhao S."/>
            <person name="Lieberman T.D."/>
            <person name="Swanson P.K."/>
            <person name="Smith M."/>
            <person name="Roesemann S."/>
            <person name="Alexander J.E."/>
            <person name="Rich S.A."/>
            <person name="Livny J."/>
            <person name="Vlamakis H."/>
            <person name="Clish C."/>
            <person name="Bullock K."/>
            <person name="Deik A."/>
            <person name="Scott J."/>
            <person name="Pierce K.A."/>
            <person name="Xavier R.J."/>
            <person name="Alm E.J."/>
        </authorList>
    </citation>
    <scope>NUCLEOTIDE SEQUENCE [LARGE SCALE GENOMIC DNA]</scope>
    <source>
        <strain evidence="3 5">BIOML-A1</strain>
    </source>
</reference>
<evidence type="ECO:0000313" key="5">
    <source>
        <dbReference type="Proteomes" id="UP000477285"/>
    </source>
</evidence>
<feature type="domain" description="HTH LytTR-type" evidence="1">
    <location>
        <begin position="133"/>
        <end position="235"/>
    </location>
</feature>
<organism evidence="2 4">
    <name type="scientific">Blautia wexlerae</name>
    <dbReference type="NCBI Taxonomy" id="418240"/>
    <lineage>
        <taxon>Bacteria</taxon>
        <taxon>Bacillati</taxon>
        <taxon>Bacillota</taxon>
        <taxon>Clostridia</taxon>
        <taxon>Lachnospirales</taxon>
        <taxon>Lachnospiraceae</taxon>
        <taxon>Blautia</taxon>
    </lineage>
</organism>
<dbReference type="EMBL" id="WWVQ01000089">
    <property type="protein sequence ID" value="MZL35351.1"/>
    <property type="molecule type" value="Genomic_DNA"/>
</dbReference>
<accession>A0A174UBH0</accession>
<evidence type="ECO:0000259" key="1">
    <source>
        <dbReference type="PROSITE" id="PS50930"/>
    </source>
</evidence>
<reference evidence="2 4" key="1">
    <citation type="submission" date="2015-09" db="EMBL/GenBank/DDBJ databases">
        <authorList>
            <consortium name="Pathogen Informatics"/>
        </authorList>
    </citation>
    <scope>NUCLEOTIDE SEQUENCE [LARGE SCALE GENOMIC DNA]</scope>
    <source>
        <strain evidence="2 4">2789STDY5834911</strain>
    </source>
</reference>
<dbReference type="PROSITE" id="PS50930">
    <property type="entry name" value="HTH_LYTTR"/>
    <property type="match status" value="1"/>
</dbReference>
<dbReference type="GO" id="GO:0000156">
    <property type="term" value="F:phosphorelay response regulator activity"/>
    <property type="evidence" value="ECO:0007669"/>
    <property type="project" value="InterPro"/>
</dbReference>
<dbReference type="AlphaFoldDB" id="A0A174UBH0"/>
<dbReference type="InterPro" id="IPR011006">
    <property type="entry name" value="CheY-like_superfamily"/>
</dbReference>
<dbReference type="RefSeq" id="WP_055154085.1">
    <property type="nucleotide sequence ID" value="NZ_CZAW01000100.1"/>
</dbReference>
<dbReference type="PANTHER" id="PTHR37299">
    <property type="entry name" value="TRANSCRIPTIONAL REGULATOR-RELATED"/>
    <property type="match status" value="1"/>
</dbReference>
<sequence>MIKVAILAINNTVSGCLDQYISIIGKKYYIDFDIDVFVKIEEMLRVIDKEKNYYDIIGLDTKMKASMDIEFIKMIRNINEKVIIIFLADQINEIKICLEIQPFLLLNKPFNQKDVEKNILIAYKKLMKTPAFFEYKFNRCFFKISLKDIIYYESDRKTIFINTIYGVEKIYGKKLDDIEEKLKECKITFLRIHKSILVNFLFVTKIAKGQVILKNKVELPMSENGYKNIQKRFDGEDICNIDLN</sequence>
<evidence type="ECO:0000313" key="3">
    <source>
        <dbReference type="EMBL" id="MZL35351.1"/>
    </source>
</evidence>
<proteinExistence type="predicted"/>
<dbReference type="PROSITE" id="PS51257">
    <property type="entry name" value="PROKAR_LIPOPROTEIN"/>
    <property type="match status" value="1"/>
</dbReference>
<dbReference type="SUPFAM" id="SSF52172">
    <property type="entry name" value="CheY-like"/>
    <property type="match status" value="1"/>
</dbReference>
<dbReference type="Gene3D" id="2.40.50.1020">
    <property type="entry name" value="LytTr DNA-binding domain"/>
    <property type="match status" value="1"/>
</dbReference>
<dbReference type="SMART" id="SM00850">
    <property type="entry name" value="LytTR"/>
    <property type="match status" value="1"/>
</dbReference>
<dbReference type="Gene3D" id="3.40.50.2300">
    <property type="match status" value="1"/>
</dbReference>
<dbReference type="GO" id="GO:0003677">
    <property type="term" value="F:DNA binding"/>
    <property type="evidence" value="ECO:0007669"/>
    <property type="project" value="InterPro"/>
</dbReference>
<dbReference type="Proteomes" id="UP000095712">
    <property type="component" value="Unassembled WGS sequence"/>
</dbReference>
<evidence type="ECO:0000313" key="4">
    <source>
        <dbReference type="Proteomes" id="UP000095712"/>
    </source>
</evidence>
<dbReference type="InterPro" id="IPR046947">
    <property type="entry name" value="LytR-like"/>
</dbReference>
<gene>
    <name evidence="2" type="ORF">ERS852523_04303</name>
    <name evidence="3" type="ORF">GT728_19770</name>
</gene>
<dbReference type="Pfam" id="PF04397">
    <property type="entry name" value="LytTR"/>
    <property type="match status" value="1"/>
</dbReference>
<name>A0A174UBH0_9FIRM</name>